<reference evidence="2 3" key="1">
    <citation type="submission" date="2024-02" db="EMBL/GenBank/DDBJ databases">
        <title>A novel Gemmatimonadota bacterium.</title>
        <authorList>
            <person name="Du Z.-J."/>
            <person name="Ye Y.-Q."/>
        </authorList>
    </citation>
    <scope>NUCLEOTIDE SEQUENCE [LARGE SCALE GENOMIC DNA]</scope>
    <source>
        <strain evidence="2 3">DH-20</strain>
    </source>
</reference>
<dbReference type="InterPro" id="IPR051608">
    <property type="entry name" value="RQC_Subunit_NEMF"/>
</dbReference>
<protein>
    <submittedName>
        <fullName evidence="2">NFACT RNA binding domain-containing protein</fullName>
    </submittedName>
</protein>
<dbReference type="PANTHER" id="PTHR15239:SF6">
    <property type="entry name" value="RIBOSOME QUALITY CONTROL COMPLEX SUBUNIT NEMF"/>
    <property type="match status" value="1"/>
</dbReference>
<dbReference type="Pfam" id="PF05670">
    <property type="entry name" value="NFACT-R_1"/>
    <property type="match status" value="1"/>
</dbReference>
<proteinExistence type="predicted"/>
<name>A0ABU9E6U4_9BACT</name>
<dbReference type="Proteomes" id="UP001484239">
    <property type="component" value="Unassembled WGS sequence"/>
</dbReference>
<evidence type="ECO:0000313" key="2">
    <source>
        <dbReference type="EMBL" id="MEK9499789.1"/>
    </source>
</evidence>
<feature type="domain" description="NFACT RNA-binding" evidence="1">
    <location>
        <begin position="23"/>
        <end position="120"/>
    </location>
</feature>
<sequence length="136" mass="14848">MAASRREGRRGPPDEGDVARVHEVEGFTVLVGRSARDNDTLSLKVARPRDLWFHAAGVAGSHVVVRRPESGEDPPRSVIDRAAQLAAWHSKARNARGKVPVHWCPAAEVSKVRGAPAGQVRLGRYDTLKVYPKGEE</sequence>
<organism evidence="2 3">
    <name type="scientific">Gaopeijia maritima</name>
    <dbReference type="NCBI Taxonomy" id="3119007"/>
    <lineage>
        <taxon>Bacteria</taxon>
        <taxon>Pseudomonadati</taxon>
        <taxon>Gemmatimonadota</taxon>
        <taxon>Longimicrobiia</taxon>
        <taxon>Gaopeijiales</taxon>
        <taxon>Gaopeijiaceae</taxon>
        <taxon>Gaopeijia</taxon>
    </lineage>
</organism>
<gene>
    <name evidence="2" type="ORF">WI372_02185</name>
</gene>
<dbReference type="RefSeq" id="WP_405278156.1">
    <property type="nucleotide sequence ID" value="NZ_JBBHLI010000001.1"/>
</dbReference>
<keyword evidence="3" id="KW-1185">Reference proteome</keyword>
<dbReference type="PANTHER" id="PTHR15239">
    <property type="entry name" value="NUCLEAR EXPORT MEDIATOR FACTOR NEMF"/>
    <property type="match status" value="1"/>
</dbReference>
<evidence type="ECO:0000259" key="1">
    <source>
        <dbReference type="Pfam" id="PF05670"/>
    </source>
</evidence>
<dbReference type="InterPro" id="IPR008532">
    <property type="entry name" value="NFACT_RNA-bd"/>
</dbReference>
<accession>A0ABU9E6U4</accession>
<comment type="caution">
    <text evidence="2">The sequence shown here is derived from an EMBL/GenBank/DDBJ whole genome shotgun (WGS) entry which is preliminary data.</text>
</comment>
<evidence type="ECO:0000313" key="3">
    <source>
        <dbReference type="Proteomes" id="UP001484239"/>
    </source>
</evidence>
<dbReference type="EMBL" id="JBBHLI010000001">
    <property type="protein sequence ID" value="MEK9499789.1"/>
    <property type="molecule type" value="Genomic_DNA"/>
</dbReference>